<dbReference type="InterPro" id="IPR027860">
    <property type="entry name" value="DUF4429"/>
</dbReference>
<evidence type="ECO:0000313" key="4">
    <source>
        <dbReference type="EMBL" id="APU16283.1"/>
    </source>
</evidence>
<feature type="region of interest" description="Disordered" evidence="1">
    <location>
        <begin position="268"/>
        <end position="290"/>
    </location>
</feature>
<accession>A0AAC9PTL7</accession>
<keyword evidence="5" id="KW-1185">Reference proteome</keyword>
<protein>
    <submittedName>
        <fullName evidence="4">DUF4429 family protein/Short C-terminal domain</fullName>
    </submittedName>
</protein>
<feature type="domain" description="DUF4429" evidence="3">
    <location>
        <begin position="39"/>
        <end position="131"/>
    </location>
</feature>
<name>A0AAC9PTL7_9PSEU</name>
<gene>
    <name evidence="4" type="ORF">UA74_21290</name>
</gene>
<evidence type="ECO:0000259" key="2">
    <source>
        <dbReference type="Pfam" id="PF09851"/>
    </source>
</evidence>
<dbReference type="KEGG" id="acad:UA74_21290"/>
<dbReference type="Pfam" id="PF09851">
    <property type="entry name" value="SHOCT"/>
    <property type="match status" value="1"/>
</dbReference>
<feature type="domain" description="DUF4429" evidence="3">
    <location>
        <begin position="167"/>
        <end position="252"/>
    </location>
</feature>
<dbReference type="EMBL" id="CP016076">
    <property type="protein sequence ID" value="APU16283.1"/>
    <property type="molecule type" value="Genomic_DNA"/>
</dbReference>
<dbReference type="Pfam" id="PF14472">
    <property type="entry name" value="DUF4429"/>
    <property type="match status" value="2"/>
</dbReference>
<organism evidence="4 5">
    <name type="scientific">Actinoalloteichus fjordicus</name>
    <dbReference type="NCBI Taxonomy" id="1612552"/>
    <lineage>
        <taxon>Bacteria</taxon>
        <taxon>Bacillati</taxon>
        <taxon>Actinomycetota</taxon>
        <taxon>Actinomycetes</taxon>
        <taxon>Pseudonocardiales</taxon>
        <taxon>Pseudonocardiaceae</taxon>
        <taxon>Actinoalloteichus</taxon>
    </lineage>
</organism>
<dbReference type="InterPro" id="IPR018649">
    <property type="entry name" value="SHOCT"/>
</dbReference>
<dbReference type="AlphaFoldDB" id="A0AAC9PTL7"/>
<reference evidence="5" key="1">
    <citation type="submission" date="2016-06" db="EMBL/GenBank/DDBJ databases">
        <title>Complete genome sequence of Actinoalloteichus fjordicus DSM 46855 (=ADI127-17), type strain of the new species Actinoalloteichus fjordicus.</title>
        <authorList>
            <person name="Ruckert C."/>
            <person name="Nouioui I."/>
            <person name="Willmese J."/>
            <person name="van Wezel G."/>
            <person name="Klenk H.-P."/>
            <person name="Kalinowski J."/>
            <person name="Zotchev S.B."/>
        </authorList>
    </citation>
    <scope>NUCLEOTIDE SEQUENCE [LARGE SCALE GENOMIC DNA]</scope>
    <source>
        <strain evidence="5">ADI127-7</strain>
    </source>
</reference>
<proteinExistence type="predicted"/>
<evidence type="ECO:0000259" key="3">
    <source>
        <dbReference type="Pfam" id="PF14472"/>
    </source>
</evidence>
<feature type="domain" description="SHOCT" evidence="2">
    <location>
        <begin position="299"/>
        <end position="325"/>
    </location>
</feature>
<evidence type="ECO:0000256" key="1">
    <source>
        <dbReference type="SAM" id="MobiDB-lite"/>
    </source>
</evidence>
<dbReference type="Proteomes" id="UP000185511">
    <property type="component" value="Chromosome"/>
</dbReference>
<evidence type="ECO:0000313" key="5">
    <source>
        <dbReference type="Proteomes" id="UP000185511"/>
    </source>
</evidence>
<sequence>MGIKDRLSDESDLGVHPDGAGYPLAVDFGLELSGRNARWSFEAAGIRIRYGTGRRTHALLREFGEVFVPNEALAGVTLTEKRRPSLDLRLRPRAEPVLAVAAGGLPDGAEPYRLTLDSAQQDLAGYYASEIEDRVAVNPDSEVPAPRFLVRLPPPPLTAKGFDGTVAFDGRVLTMRWGIQAHRSKRKVGSAVYPVERLRDIEWVCPEYGGYGHLRVATDDTNTAVRPKPALDLAAVVLYGATAALSVACAVRVAMDDVVSTPAALLGTDLPPSASSPAEPSSPPMSPRGAVDVDEIFQTIRKLGDLRDAGLLSDEQFEEKKAELLGRI</sequence>